<sequence>MKCNPFVSLILHGPRWSSGVLASSWRALGSKPDAIENPPCIGPLLSKSYISGQTSFRWCGAEIWRGGVPAQVSSSSSDRCYEITRSVPK</sequence>
<protein>
    <submittedName>
        <fullName evidence="1">Uncharacterized protein</fullName>
    </submittedName>
</protein>
<comment type="caution">
    <text evidence="1">The sequence shown here is derived from an EMBL/GenBank/DDBJ whole genome shotgun (WGS) entry which is preliminary data.</text>
</comment>
<dbReference type="Proteomes" id="UP000499080">
    <property type="component" value="Unassembled WGS sequence"/>
</dbReference>
<dbReference type="AlphaFoldDB" id="A0A4Y2V0Q9"/>
<keyword evidence="2" id="KW-1185">Reference proteome</keyword>
<evidence type="ECO:0000313" key="1">
    <source>
        <dbReference type="EMBL" id="GBO17944.1"/>
    </source>
</evidence>
<accession>A0A4Y2V0Q9</accession>
<proteinExistence type="predicted"/>
<evidence type="ECO:0000313" key="2">
    <source>
        <dbReference type="Proteomes" id="UP000499080"/>
    </source>
</evidence>
<dbReference type="EMBL" id="BGPR01041641">
    <property type="protein sequence ID" value="GBO17944.1"/>
    <property type="molecule type" value="Genomic_DNA"/>
</dbReference>
<gene>
    <name evidence="1" type="ORF">AVEN_136172_1</name>
</gene>
<name>A0A4Y2V0Q9_ARAVE</name>
<reference evidence="1 2" key="1">
    <citation type="journal article" date="2019" name="Sci. Rep.">
        <title>Orb-weaving spider Araneus ventricosus genome elucidates the spidroin gene catalogue.</title>
        <authorList>
            <person name="Kono N."/>
            <person name="Nakamura H."/>
            <person name="Ohtoshi R."/>
            <person name="Moran D.A.P."/>
            <person name="Shinohara A."/>
            <person name="Yoshida Y."/>
            <person name="Fujiwara M."/>
            <person name="Mori M."/>
            <person name="Tomita M."/>
            <person name="Arakawa K."/>
        </authorList>
    </citation>
    <scope>NUCLEOTIDE SEQUENCE [LARGE SCALE GENOMIC DNA]</scope>
</reference>
<organism evidence="1 2">
    <name type="scientific">Araneus ventricosus</name>
    <name type="common">Orbweaver spider</name>
    <name type="synonym">Epeira ventricosa</name>
    <dbReference type="NCBI Taxonomy" id="182803"/>
    <lineage>
        <taxon>Eukaryota</taxon>
        <taxon>Metazoa</taxon>
        <taxon>Ecdysozoa</taxon>
        <taxon>Arthropoda</taxon>
        <taxon>Chelicerata</taxon>
        <taxon>Arachnida</taxon>
        <taxon>Araneae</taxon>
        <taxon>Araneomorphae</taxon>
        <taxon>Entelegynae</taxon>
        <taxon>Araneoidea</taxon>
        <taxon>Araneidae</taxon>
        <taxon>Araneus</taxon>
    </lineage>
</organism>